<dbReference type="OrthoDB" id="9798587at2"/>
<evidence type="ECO:0000313" key="3">
    <source>
        <dbReference type="EMBL" id="SDC91723.1"/>
    </source>
</evidence>
<reference evidence="3 4" key="1">
    <citation type="submission" date="2016-09" db="EMBL/GenBank/DDBJ databases">
        <authorList>
            <person name="Capua I."/>
            <person name="De Benedictis P."/>
            <person name="Joannis T."/>
            <person name="Lombin L.H."/>
            <person name="Cattoli G."/>
        </authorList>
    </citation>
    <scope>NUCLEOTIDE SEQUENCE [LARGE SCALE GENOMIC DNA]</scope>
    <source>
        <strain evidence="3 4">A7P-90m</strain>
    </source>
</reference>
<feature type="domain" description="YbaK/aminoacyl-tRNA synthetase-associated" evidence="2">
    <location>
        <begin position="23"/>
        <end position="149"/>
    </location>
</feature>
<dbReference type="InterPro" id="IPR036754">
    <property type="entry name" value="YbaK/aa-tRNA-synt-asso_dom_sf"/>
</dbReference>
<sequence>MNGDPKLFELLEKLSISFEYYEHPPTPTIEEAMKYWKDIEATHCKNLFFRNHKGDRHYLVVFDHRKTLDVKTLEGMLHQGKLTFASEERMSKFLGIKPGSVTPLALINDKNNHVKLFIDSDIRKGTKVSFHPCSNTASIVIKTTDLIRFLDYVQNEVEWLDIMH</sequence>
<dbReference type="FunFam" id="3.90.960.10:FF:000005">
    <property type="entry name" value="Putative prolyl-tRNA synthetase"/>
    <property type="match status" value="1"/>
</dbReference>
<dbReference type="AlphaFoldDB" id="A0A1G6QHB9"/>
<dbReference type="CDD" id="cd04335">
    <property type="entry name" value="PrdX_deacylase"/>
    <property type="match status" value="1"/>
</dbReference>
<protein>
    <submittedName>
        <fullName evidence="3">Ala-tRNA(Pro) hydrolase</fullName>
    </submittedName>
</protein>
<dbReference type="Gene3D" id="3.90.960.10">
    <property type="entry name" value="YbaK/aminoacyl-tRNA synthetase-associated domain"/>
    <property type="match status" value="1"/>
</dbReference>
<dbReference type="SUPFAM" id="SSF55826">
    <property type="entry name" value="YbaK/ProRS associated domain"/>
    <property type="match status" value="1"/>
</dbReference>
<dbReference type="PANTHER" id="PTHR31423:SF3">
    <property type="entry name" value="PROLYL-TRNA SYNTHETASE ASSOCIATED DOMAIN-CONTAINING PROTEIN 1-RELATED"/>
    <property type="match status" value="1"/>
</dbReference>
<dbReference type="InterPro" id="IPR040285">
    <property type="entry name" value="ProX/PRXD1"/>
</dbReference>
<proteinExistence type="inferred from homology"/>
<dbReference type="PANTHER" id="PTHR31423">
    <property type="entry name" value="YBAK DOMAIN-CONTAINING PROTEIN"/>
    <property type="match status" value="1"/>
</dbReference>
<evidence type="ECO:0000313" key="4">
    <source>
        <dbReference type="Proteomes" id="UP000199452"/>
    </source>
</evidence>
<accession>A0A1G6QHB9</accession>
<gene>
    <name evidence="3" type="ORF">SAMN05216323_106114</name>
</gene>
<evidence type="ECO:0000256" key="1">
    <source>
        <dbReference type="ARBA" id="ARBA00010201"/>
    </source>
</evidence>
<dbReference type="RefSeq" id="WP_092439995.1">
    <property type="nucleotide sequence ID" value="NZ_FMYP01000061.1"/>
</dbReference>
<comment type="similarity">
    <text evidence="1">Belongs to the PRORSD1 family.</text>
</comment>
<evidence type="ECO:0000259" key="2">
    <source>
        <dbReference type="Pfam" id="PF04073"/>
    </source>
</evidence>
<dbReference type="GO" id="GO:0002161">
    <property type="term" value="F:aminoacyl-tRNA deacylase activity"/>
    <property type="evidence" value="ECO:0007669"/>
    <property type="project" value="InterPro"/>
</dbReference>
<dbReference type="EMBL" id="FMYP01000061">
    <property type="protein sequence ID" value="SDC91723.1"/>
    <property type="molecule type" value="Genomic_DNA"/>
</dbReference>
<organism evidence="3 4">
    <name type="scientific">Williamwhitmania taraxaci</name>
    <dbReference type="NCBI Taxonomy" id="1640674"/>
    <lineage>
        <taxon>Bacteria</taxon>
        <taxon>Pseudomonadati</taxon>
        <taxon>Bacteroidota</taxon>
        <taxon>Bacteroidia</taxon>
        <taxon>Bacteroidales</taxon>
        <taxon>Williamwhitmaniaceae</taxon>
        <taxon>Williamwhitmania</taxon>
    </lineage>
</organism>
<name>A0A1G6QHB9_9BACT</name>
<dbReference type="Pfam" id="PF04073">
    <property type="entry name" value="tRNA_edit"/>
    <property type="match status" value="1"/>
</dbReference>
<keyword evidence="3" id="KW-0378">Hydrolase</keyword>
<keyword evidence="4" id="KW-1185">Reference proteome</keyword>
<dbReference type="Proteomes" id="UP000199452">
    <property type="component" value="Unassembled WGS sequence"/>
</dbReference>
<dbReference type="InterPro" id="IPR007214">
    <property type="entry name" value="YbaK/aa-tRNA-synth-assoc-dom"/>
</dbReference>
<dbReference type="STRING" id="1640674.SAMN05216323_106114"/>